<dbReference type="HOGENOM" id="CLU_2241844_0_0_1"/>
<organism evidence="2 3">
    <name type="scientific">Paramecium tetraurelia</name>
    <dbReference type="NCBI Taxonomy" id="5888"/>
    <lineage>
        <taxon>Eukaryota</taxon>
        <taxon>Sar</taxon>
        <taxon>Alveolata</taxon>
        <taxon>Ciliophora</taxon>
        <taxon>Intramacronucleata</taxon>
        <taxon>Oligohymenophorea</taxon>
        <taxon>Peniculida</taxon>
        <taxon>Parameciidae</taxon>
        <taxon>Paramecium</taxon>
    </lineage>
</organism>
<evidence type="ECO:0000313" key="2">
    <source>
        <dbReference type="EMBL" id="CAK94470.1"/>
    </source>
</evidence>
<dbReference type="GeneID" id="5047628"/>
<dbReference type="InParanoid" id="A0EGM9"/>
<protein>
    <submittedName>
        <fullName evidence="2">Uncharacterized protein</fullName>
    </submittedName>
</protein>
<sequence length="105" mass="12407">MFHYILISRCLFPLITGLNLKVFSKMLFFFEELIQINLQSRSTQTFLRINISQICSDRYDLDDLTQKRCEKKTINYSIKFLSIQVTPMEKGYVGIKQCKLEESPI</sequence>
<dbReference type="RefSeq" id="XP_001461843.1">
    <property type="nucleotide sequence ID" value="XM_001461806.1"/>
</dbReference>
<dbReference type="AlphaFoldDB" id="A0EGM9"/>
<feature type="signal peptide" evidence="1">
    <location>
        <begin position="1"/>
        <end position="17"/>
    </location>
</feature>
<evidence type="ECO:0000256" key="1">
    <source>
        <dbReference type="SAM" id="SignalP"/>
    </source>
</evidence>
<feature type="chain" id="PRO_5002624377" evidence="1">
    <location>
        <begin position="18"/>
        <end position="105"/>
    </location>
</feature>
<dbReference type="KEGG" id="ptm:GSPATT00026794001"/>
<keyword evidence="3" id="KW-1185">Reference proteome</keyword>
<name>A0EGM9_PARTE</name>
<gene>
    <name evidence="2" type="ORF">GSPATT00026794001</name>
</gene>
<evidence type="ECO:0000313" key="3">
    <source>
        <dbReference type="Proteomes" id="UP000000600"/>
    </source>
</evidence>
<reference evidence="2 3" key="1">
    <citation type="journal article" date="2006" name="Nature">
        <title>Global trends of whole-genome duplications revealed by the ciliate Paramecium tetraurelia.</title>
        <authorList>
            <consortium name="Genoscope"/>
            <person name="Aury J.-M."/>
            <person name="Jaillon O."/>
            <person name="Duret L."/>
            <person name="Noel B."/>
            <person name="Jubin C."/>
            <person name="Porcel B.M."/>
            <person name="Segurens B."/>
            <person name="Daubin V."/>
            <person name="Anthouard V."/>
            <person name="Aiach N."/>
            <person name="Arnaiz O."/>
            <person name="Billaut A."/>
            <person name="Beisson J."/>
            <person name="Blanc I."/>
            <person name="Bouhouche K."/>
            <person name="Camara F."/>
            <person name="Duharcourt S."/>
            <person name="Guigo R."/>
            <person name="Gogendeau D."/>
            <person name="Katinka M."/>
            <person name="Keller A.-M."/>
            <person name="Kissmehl R."/>
            <person name="Klotz C."/>
            <person name="Koll F."/>
            <person name="Le Moue A."/>
            <person name="Lepere C."/>
            <person name="Malinsky S."/>
            <person name="Nowacki M."/>
            <person name="Nowak J.K."/>
            <person name="Plattner H."/>
            <person name="Poulain J."/>
            <person name="Ruiz F."/>
            <person name="Serrano V."/>
            <person name="Zagulski M."/>
            <person name="Dessen P."/>
            <person name="Betermier M."/>
            <person name="Weissenbach J."/>
            <person name="Scarpelli C."/>
            <person name="Schachter V."/>
            <person name="Sperling L."/>
            <person name="Meyer E."/>
            <person name="Cohen J."/>
            <person name="Wincker P."/>
        </authorList>
    </citation>
    <scope>NUCLEOTIDE SEQUENCE [LARGE SCALE GENOMIC DNA]</scope>
    <source>
        <strain evidence="2 3">Stock d4-2</strain>
    </source>
</reference>
<dbReference type="Proteomes" id="UP000000600">
    <property type="component" value="Unassembled WGS sequence"/>
</dbReference>
<accession>A0EGM9</accession>
<proteinExistence type="predicted"/>
<dbReference type="EMBL" id="CT868677">
    <property type="protein sequence ID" value="CAK94470.1"/>
    <property type="molecule type" value="Genomic_DNA"/>
</dbReference>
<keyword evidence="1" id="KW-0732">Signal</keyword>